<dbReference type="EMBL" id="BARS01016391">
    <property type="protein sequence ID" value="GAF86915.1"/>
    <property type="molecule type" value="Genomic_DNA"/>
</dbReference>
<dbReference type="AlphaFoldDB" id="X0UEK0"/>
<evidence type="ECO:0000313" key="1">
    <source>
        <dbReference type="EMBL" id="GAF86915.1"/>
    </source>
</evidence>
<protein>
    <submittedName>
        <fullName evidence="1">Uncharacterized protein</fullName>
    </submittedName>
</protein>
<name>X0UEK0_9ZZZZ</name>
<comment type="caution">
    <text evidence="1">The sequence shown here is derived from an EMBL/GenBank/DDBJ whole genome shotgun (WGS) entry which is preliminary data.</text>
</comment>
<sequence length="274" mass="29802">MPGNGFYTVNTDDGIVTPRTGFGDPYAYEIIDYGLWWKVCCSAANTSSASGYAQVIGSVVLSGGDPGVWIDNGAYGSAIFGNVEIHLNKTIAEVRGLGPIFTTTAAAATDVTVYRFDLANFERFKSAWYVEYVGDYSSDSNSVYHTLTPQNFADSSAMLKMDPSKLPDSSIYSVYTNTSAANAFVTWVGNVPLADDVLAKTAINYFDTSSEYALACNGVWDTTYVNFLELINYTDPINVGARNSTQLGTAKWRNIRRYDTASFAEGKGIIDDLM</sequence>
<proteinExistence type="predicted"/>
<gene>
    <name evidence="1" type="ORF">S01H1_26981</name>
</gene>
<accession>X0UEK0</accession>
<reference evidence="1" key="1">
    <citation type="journal article" date="2014" name="Front. Microbiol.">
        <title>High frequency of phylogenetically diverse reductive dehalogenase-homologous genes in deep subseafloor sedimentary metagenomes.</title>
        <authorList>
            <person name="Kawai M."/>
            <person name="Futagami T."/>
            <person name="Toyoda A."/>
            <person name="Takaki Y."/>
            <person name="Nishi S."/>
            <person name="Hori S."/>
            <person name="Arai W."/>
            <person name="Tsubouchi T."/>
            <person name="Morono Y."/>
            <person name="Uchiyama I."/>
            <person name="Ito T."/>
            <person name="Fujiyama A."/>
            <person name="Inagaki F."/>
            <person name="Takami H."/>
        </authorList>
    </citation>
    <scope>NUCLEOTIDE SEQUENCE</scope>
    <source>
        <strain evidence="1">Expedition CK06-06</strain>
    </source>
</reference>
<organism evidence="1">
    <name type="scientific">marine sediment metagenome</name>
    <dbReference type="NCBI Taxonomy" id="412755"/>
    <lineage>
        <taxon>unclassified sequences</taxon>
        <taxon>metagenomes</taxon>
        <taxon>ecological metagenomes</taxon>
    </lineage>
</organism>
<feature type="non-terminal residue" evidence="1">
    <location>
        <position position="274"/>
    </location>
</feature>